<keyword evidence="5" id="KW-0560">Oxidoreductase</keyword>
<evidence type="ECO:0000256" key="1">
    <source>
        <dbReference type="ARBA" id="ARBA00001961"/>
    </source>
</evidence>
<dbReference type="Proteomes" id="UP000678393">
    <property type="component" value="Unassembled WGS sequence"/>
</dbReference>
<gene>
    <name evidence="8" type="ORF">CUNI_LOCUS949</name>
</gene>
<evidence type="ECO:0000259" key="7">
    <source>
        <dbReference type="PROSITE" id="PS51471"/>
    </source>
</evidence>
<reference evidence="8" key="1">
    <citation type="submission" date="2021-04" db="EMBL/GenBank/DDBJ databases">
        <authorList>
            <consortium name="Molecular Ecology Group"/>
        </authorList>
    </citation>
    <scope>NUCLEOTIDE SEQUENCE</scope>
</reference>
<keyword evidence="9" id="KW-1185">Reference proteome</keyword>
<evidence type="ECO:0000256" key="3">
    <source>
        <dbReference type="ARBA" id="ARBA00022896"/>
    </source>
</evidence>
<dbReference type="InterPro" id="IPR005123">
    <property type="entry name" value="Oxoglu/Fe-dep_dioxygenase_dom"/>
</dbReference>
<dbReference type="InterPro" id="IPR006620">
    <property type="entry name" value="Pro_4_hyd_alph"/>
</dbReference>
<dbReference type="GO" id="GO:0031418">
    <property type="term" value="F:L-ascorbic acid binding"/>
    <property type="evidence" value="ECO:0007669"/>
    <property type="project" value="UniProtKB-KW"/>
</dbReference>
<dbReference type="Gene3D" id="2.60.120.620">
    <property type="entry name" value="q2cbj1_9rhob like domain"/>
    <property type="match status" value="1"/>
</dbReference>
<name>A0A8S3YIV9_9EUPU</name>
<evidence type="ECO:0000256" key="2">
    <source>
        <dbReference type="ARBA" id="ARBA00022723"/>
    </source>
</evidence>
<dbReference type="Pfam" id="PF25238">
    <property type="entry name" value="OGFOD2-like"/>
    <property type="match status" value="1"/>
</dbReference>
<dbReference type="EMBL" id="CAJHNH020000113">
    <property type="protein sequence ID" value="CAG5115391.1"/>
    <property type="molecule type" value="Genomic_DNA"/>
</dbReference>
<comment type="caution">
    <text evidence="8">The sequence shown here is derived from an EMBL/GenBank/DDBJ whole genome shotgun (WGS) entry which is preliminary data.</text>
</comment>
<keyword evidence="3" id="KW-0847">Vitamin C</keyword>
<organism evidence="8 9">
    <name type="scientific">Candidula unifasciata</name>
    <dbReference type="NCBI Taxonomy" id="100452"/>
    <lineage>
        <taxon>Eukaryota</taxon>
        <taxon>Metazoa</taxon>
        <taxon>Spiralia</taxon>
        <taxon>Lophotrochozoa</taxon>
        <taxon>Mollusca</taxon>
        <taxon>Gastropoda</taxon>
        <taxon>Heterobranchia</taxon>
        <taxon>Euthyneura</taxon>
        <taxon>Panpulmonata</taxon>
        <taxon>Eupulmonata</taxon>
        <taxon>Stylommatophora</taxon>
        <taxon>Helicina</taxon>
        <taxon>Helicoidea</taxon>
        <taxon>Geomitridae</taxon>
        <taxon>Candidula</taxon>
    </lineage>
</organism>
<dbReference type="GO" id="GO:0051213">
    <property type="term" value="F:dioxygenase activity"/>
    <property type="evidence" value="ECO:0007669"/>
    <property type="project" value="UniProtKB-KW"/>
</dbReference>
<evidence type="ECO:0000313" key="9">
    <source>
        <dbReference type="Proteomes" id="UP000678393"/>
    </source>
</evidence>
<evidence type="ECO:0000256" key="4">
    <source>
        <dbReference type="ARBA" id="ARBA00022964"/>
    </source>
</evidence>
<protein>
    <recommendedName>
        <fullName evidence="7">Fe2OG dioxygenase domain-containing protein</fullName>
    </recommendedName>
</protein>
<keyword evidence="2" id="KW-0479">Metal-binding</keyword>
<dbReference type="GO" id="GO:0005506">
    <property type="term" value="F:iron ion binding"/>
    <property type="evidence" value="ECO:0007669"/>
    <property type="project" value="InterPro"/>
</dbReference>
<evidence type="ECO:0000256" key="5">
    <source>
        <dbReference type="ARBA" id="ARBA00023002"/>
    </source>
</evidence>
<proteinExistence type="predicted"/>
<sequence>MSPKEYICSCFFKRNIFLKKYKIHVVFENEKQFEQEYRQNLRFKGCTTDTQYATVLAEVKEEVARRRSFHESSLANYKDIQSNYERLYPEIWKLKPSFVDPRFVTISSDAQHKSLDSLLLSLVQNGGHITESAVYRLPVFTQEFCQQLVEELKQFDKYPGNKSVPNTMNSYGVSLDEMGMSDQLITPLITDWLQPLAKQLFDKWVGLSFDSYKAFIVRYDETGDRELSLHYDNAEVTLNVSLNSDYTGGQLQFNGIWGEEDNTKQKTLIGHEVGHGILHCARQLHSALPITSGQRYNMVIWMRSSSVRNHMCPMCGQCPSLVAVPFAGEGFTVPDTQQSDCSCL</sequence>
<comment type="cofactor">
    <cofactor evidence="1">
        <name>L-ascorbate</name>
        <dbReference type="ChEBI" id="CHEBI:38290"/>
    </cofactor>
</comment>
<dbReference type="PANTHER" id="PTHR24014">
    <property type="entry name" value="2-OXOGLUTARATE AND IRON-DEPENDENT OXYGENASE DOMAIN-CONTAINING PROTEIN 2"/>
    <property type="match status" value="1"/>
</dbReference>
<dbReference type="SMART" id="SM00702">
    <property type="entry name" value="P4Hc"/>
    <property type="match status" value="1"/>
</dbReference>
<dbReference type="PROSITE" id="PS51471">
    <property type="entry name" value="FE2OG_OXY"/>
    <property type="match status" value="1"/>
</dbReference>
<keyword evidence="6" id="KW-0408">Iron</keyword>
<accession>A0A8S3YIV9</accession>
<dbReference type="GO" id="GO:0016705">
    <property type="term" value="F:oxidoreductase activity, acting on paired donors, with incorporation or reduction of molecular oxygen"/>
    <property type="evidence" value="ECO:0007669"/>
    <property type="project" value="InterPro"/>
</dbReference>
<dbReference type="AlphaFoldDB" id="A0A8S3YIV9"/>
<feature type="domain" description="Fe2OG dioxygenase" evidence="7">
    <location>
        <begin position="210"/>
        <end position="304"/>
    </location>
</feature>
<keyword evidence="4" id="KW-0223">Dioxygenase</keyword>
<evidence type="ECO:0000313" key="8">
    <source>
        <dbReference type="EMBL" id="CAG5115391.1"/>
    </source>
</evidence>
<dbReference type="OrthoDB" id="1736837at2759"/>
<evidence type="ECO:0000256" key="6">
    <source>
        <dbReference type="ARBA" id="ARBA00023004"/>
    </source>
</evidence>
<dbReference type="PANTHER" id="PTHR24014:SF4">
    <property type="entry name" value="2-OXOGLUTARATE AND IRON-DEPENDENT OXYGENASE DOMAIN-CONTAINING PROTEIN 2"/>
    <property type="match status" value="1"/>
</dbReference>